<keyword evidence="11" id="KW-1185">Reference proteome</keyword>
<dbReference type="PIRSF" id="PIRSF039089">
    <property type="entry name" value="ATP_synthase_gamma"/>
    <property type="match status" value="1"/>
</dbReference>
<dbReference type="PANTHER" id="PTHR11693">
    <property type="entry name" value="ATP SYNTHASE GAMMA CHAIN"/>
    <property type="match status" value="1"/>
</dbReference>
<dbReference type="Pfam" id="PF00231">
    <property type="entry name" value="ATP-synt"/>
    <property type="match status" value="1"/>
</dbReference>
<keyword evidence="8" id="KW-0066">ATP synthesis</keyword>
<gene>
    <name evidence="10" type="ORF">CSSPTR1EN2_LOCUS21004</name>
</gene>
<evidence type="ECO:0000256" key="1">
    <source>
        <dbReference type="ARBA" id="ARBA00004170"/>
    </source>
</evidence>
<keyword evidence="3" id="KW-0813">Transport</keyword>
<evidence type="ECO:0000256" key="9">
    <source>
        <dbReference type="ARBA" id="ARBA00031066"/>
    </source>
</evidence>
<keyword evidence="6" id="KW-0472">Membrane</keyword>
<dbReference type="EMBL" id="OZ019899">
    <property type="protein sequence ID" value="CAK9231931.1"/>
    <property type="molecule type" value="Genomic_DNA"/>
</dbReference>
<keyword evidence="5" id="KW-0406">Ion transport</keyword>
<dbReference type="CDD" id="cd12151">
    <property type="entry name" value="F1-ATPase_gamma"/>
    <property type="match status" value="1"/>
</dbReference>
<comment type="similarity">
    <text evidence="2">Belongs to the ATPase gamma chain family.</text>
</comment>
<evidence type="ECO:0000313" key="11">
    <source>
        <dbReference type="Proteomes" id="UP001497512"/>
    </source>
</evidence>
<dbReference type="PROSITE" id="PS00153">
    <property type="entry name" value="ATPASE_GAMMA"/>
    <property type="match status" value="1"/>
</dbReference>
<reference evidence="10" key="1">
    <citation type="submission" date="2024-02" db="EMBL/GenBank/DDBJ databases">
        <authorList>
            <consortium name="ELIXIR-Norway"/>
            <consortium name="Elixir Norway"/>
        </authorList>
    </citation>
    <scope>NUCLEOTIDE SEQUENCE</scope>
</reference>
<dbReference type="InterPro" id="IPR035968">
    <property type="entry name" value="ATP_synth_F1_ATPase_gsu"/>
</dbReference>
<dbReference type="Gene3D" id="1.10.287.80">
    <property type="entry name" value="ATP synthase, gamma subunit, helix hairpin domain"/>
    <property type="match status" value="1"/>
</dbReference>
<dbReference type="HAMAP" id="MF_00815">
    <property type="entry name" value="ATP_synth_gamma_bact"/>
    <property type="match status" value="1"/>
</dbReference>
<keyword evidence="7" id="KW-0139">CF(1)</keyword>
<evidence type="ECO:0000256" key="5">
    <source>
        <dbReference type="ARBA" id="ARBA00023065"/>
    </source>
</evidence>
<evidence type="ECO:0000256" key="2">
    <source>
        <dbReference type="ARBA" id="ARBA00007681"/>
    </source>
</evidence>
<evidence type="ECO:0000256" key="7">
    <source>
        <dbReference type="ARBA" id="ARBA00023196"/>
    </source>
</evidence>
<evidence type="ECO:0000256" key="3">
    <source>
        <dbReference type="ARBA" id="ARBA00022448"/>
    </source>
</evidence>
<dbReference type="PRINTS" id="PR00126">
    <property type="entry name" value="ATPASEGAMMA"/>
</dbReference>
<sequence>MASGSARPGGTRLAKLLYGNVNSYLSSGAAGINGGGAVWGSTTGLSSAELAPFGARSASGQIVRNRMKSVKSIQKITKAMKMVAASKLRNVQVKAENSRGLWQPFTALLGDAPATKVDKKLIVTISSDKGLCGGINSTVVKYSRALFRLNGLDGPDKDVKYVIVGEKGKAQLQRDSKKLIGMYFGETQKSSICFTQCSMMADEIIKSNEYDAIQMVYNKFNSVVSFQPTVATMLSPQLLLGDQEVTGDLDAYEIEGSDTKEEVLQNLSEFQFACTMYNAMLENATSEMGARMSAMENSTRNASDMLDRLTLTYNRSRQASITTELIEIISGAAALEG</sequence>
<dbReference type="SUPFAM" id="SSF52943">
    <property type="entry name" value="ATP synthase (F1-ATPase), gamma subunit"/>
    <property type="match status" value="1"/>
</dbReference>
<protein>
    <recommendedName>
        <fullName evidence="9">F-ATPase gamma subunit</fullName>
    </recommendedName>
</protein>
<accession>A0ABP0UXC5</accession>
<comment type="subcellular location">
    <subcellularLocation>
        <location evidence="1">Membrane</location>
        <topology evidence="1">Peripheral membrane protein</topology>
    </subcellularLocation>
</comment>
<dbReference type="InterPro" id="IPR023632">
    <property type="entry name" value="ATP_synth_F1_gsu_CS"/>
</dbReference>
<evidence type="ECO:0000256" key="8">
    <source>
        <dbReference type="ARBA" id="ARBA00023310"/>
    </source>
</evidence>
<dbReference type="Gene3D" id="3.40.1380.10">
    <property type="match status" value="1"/>
</dbReference>
<proteinExistence type="inferred from homology"/>
<organism evidence="10 11">
    <name type="scientific">Sphagnum troendelagicum</name>
    <dbReference type="NCBI Taxonomy" id="128251"/>
    <lineage>
        <taxon>Eukaryota</taxon>
        <taxon>Viridiplantae</taxon>
        <taxon>Streptophyta</taxon>
        <taxon>Embryophyta</taxon>
        <taxon>Bryophyta</taxon>
        <taxon>Sphagnophytina</taxon>
        <taxon>Sphagnopsida</taxon>
        <taxon>Sphagnales</taxon>
        <taxon>Sphagnaceae</taxon>
        <taxon>Sphagnum</taxon>
    </lineage>
</organism>
<evidence type="ECO:0000313" key="10">
    <source>
        <dbReference type="EMBL" id="CAK9231931.1"/>
    </source>
</evidence>
<evidence type="ECO:0000256" key="6">
    <source>
        <dbReference type="ARBA" id="ARBA00023136"/>
    </source>
</evidence>
<evidence type="ECO:0000256" key="4">
    <source>
        <dbReference type="ARBA" id="ARBA00022781"/>
    </source>
</evidence>
<dbReference type="Proteomes" id="UP001497512">
    <property type="component" value="Chromosome 7"/>
</dbReference>
<name>A0ABP0UXC5_9BRYO</name>
<dbReference type="InterPro" id="IPR000131">
    <property type="entry name" value="ATP_synth_F1_gsu"/>
</dbReference>
<dbReference type="PANTHER" id="PTHR11693:SF22">
    <property type="entry name" value="ATP SYNTHASE SUBUNIT GAMMA, MITOCHONDRIAL"/>
    <property type="match status" value="1"/>
</dbReference>
<keyword evidence="4" id="KW-0375">Hydrogen ion transport</keyword>
<dbReference type="NCBIfam" id="TIGR01146">
    <property type="entry name" value="ATPsyn_F1gamma"/>
    <property type="match status" value="1"/>
</dbReference>